<dbReference type="AlphaFoldDB" id="A0ABD2ZSK4"/>
<keyword evidence="2" id="KW-0805">Transcription regulation</keyword>
<evidence type="ECO:0000313" key="9">
    <source>
        <dbReference type="Proteomes" id="UP001630127"/>
    </source>
</evidence>
<feature type="domain" description="TCP" evidence="7">
    <location>
        <begin position="35"/>
        <end position="93"/>
    </location>
</feature>
<dbReference type="GO" id="GO:0005634">
    <property type="term" value="C:nucleus"/>
    <property type="evidence" value="ECO:0007669"/>
    <property type="project" value="UniProtKB-SubCell"/>
</dbReference>
<dbReference type="Proteomes" id="UP001630127">
    <property type="component" value="Unassembled WGS sequence"/>
</dbReference>
<name>A0ABD2ZSK4_9GENT</name>
<comment type="subcellular location">
    <subcellularLocation>
        <location evidence="1">Nucleus</location>
    </subcellularLocation>
</comment>
<evidence type="ECO:0000256" key="6">
    <source>
        <dbReference type="SAM" id="MobiDB-lite"/>
    </source>
</evidence>
<keyword evidence="5" id="KW-0539">Nucleus</keyword>
<keyword evidence="9" id="KW-1185">Reference proteome</keyword>
<keyword evidence="3" id="KW-0238">DNA-binding</keyword>
<dbReference type="GO" id="GO:0003677">
    <property type="term" value="F:DNA binding"/>
    <property type="evidence" value="ECO:0007669"/>
    <property type="project" value="UniProtKB-KW"/>
</dbReference>
<evidence type="ECO:0000256" key="1">
    <source>
        <dbReference type="ARBA" id="ARBA00004123"/>
    </source>
</evidence>
<evidence type="ECO:0000256" key="2">
    <source>
        <dbReference type="ARBA" id="ARBA00023015"/>
    </source>
</evidence>
<proteinExistence type="predicted"/>
<dbReference type="InterPro" id="IPR005333">
    <property type="entry name" value="Transcription_factor_TCP"/>
</dbReference>
<organism evidence="8 9">
    <name type="scientific">Cinchona calisaya</name>
    <dbReference type="NCBI Taxonomy" id="153742"/>
    <lineage>
        <taxon>Eukaryota</taxon>
        <taxon>Viridiplantae</taxon>
        <taxon>Streptophyta</taxon>
        <taxon>Embryophyta</taxon>
        <taxon>Tracheophyta</taxon>
        <taxon>Spermatophyta</taxon>
        <taxon>Magnoliopsida</taxon>
        <taxon>eudicotyledons</taxon>
        <taxon>Gunneridae</taxon>
        <taxon>Pentapetalae</taxon>
        <taxon>asterids</taxon>
        <taxon>lamiids</taxon>
        <taxon>Gentianales</taxon>
        <taxon>Rubiaceae</taxon>
        <taxon>Cinchonoideae</taxon>
        <taxon>Cinchoneae</taxon>
        <taxon>Cinchona</taxon>
    </lineage>
</organism>
<dbReference type="PROSITE" id="PS51369">
    <property type="entry name" value="TCP"/>
    <property type="match status" value="1"/>
</dbReference>
<feature type="region of interest" description="Disordered" evidence="6">
    <location>
        <begin position="1"/>
        <end position="21"/>
    </location>
</feature>
<dbReference type="PANTHER" id="PTHR31072">
    <property type="entry name" value="TRANSCRIPTION FACTOR TCP4-RELATED"/>
    <property type="match status" value="1"/>
</dbReference>
<dbReference type="EMBL" id="JBJUIK010000007">
    <property type="protein sequence ID" value="KAL3522414.1"/>
    <property type="molecule type" value="Genomic_DNA"/>
</dbReference>
<gene>
    <name evidence="8" type="ORF">ACH5RR_015248</name>
</gene>
<sequence length="329" mass="36816">MQDVSNQGSSKNMPKRAKGETIEMHGGRIVRSVGRKDRHSKVCTARGPRDRRVRLSPNTAIQFYDVQDRLGYDRPSKALDWLMKEAKSAIEALDDSSINAANLMQQRDIHIPRKGLEVKEKSNCSKSACGIVDNQQDYLDDTSINNFCFFSIDNNIVPPPSSTDFHTYPHGDLSSSRNKNQTQGLSLSFHAIQDFSFLFSSDQQGPTNPASSTPMSHYEMNSEIARTQRIFGWNSDSSNAKGSQPQESLINSLPLHFPSTFDHNNQLLFHREPLQSSFSSPNLCFSGNRFSSDDGLSEFSAADRIQGQEEQNPVFSKPSSATSLLHYQE</sequence>
<comment type="caution">
    <text evidence="8">The sequence shown here is derived from an EMBL/GenBank/DDBJ whole genome shotgun (WGS) entry which is preliminary data.</text>
</comment>
<dbReference type="PANTHER" id="PTHR31072:SF240">
    <property type="entry name" value="TRANSCRIPTION FACTOR TCP10"/>
    <property type="match status" value="1"/>
</dbReference>
<evidence type="ECO:0000256" key="4">
    <source>
        <dbReference type="ARBA" id="ARBA00023163"/>
    </source>
</evidence>
<reference evidence="8 9" key="1">
    <citation type="submission" date="2024-11" db="EMBL/GenBank/DDBJ databases">
        <title>A near-complete genome assembly of Cinchona calisaya.</title>
        <authorList>
            <person name="Lian D.C."/>
            <person name="Zhao X.W."/>
            <person name="Wei L."/>
        </authorList>
    </citation>
    <scope>NUCLEOTIDE SEQUENCE [LARGE SCALE GENOMIC DNA]</scope>
    <source>
        <tissue evidence="8">Nenye</tissue>
    </source>
</reference>
<feature type="region of interest" description="Disordered" evidence="6">
    <location>
        <begin position="299"/>
        <end position="329"/>
    </location>
</feature>
<evidence type="ECO:0000256" key="5">
    <source>
        <dbReference type="ARBA" id="ARBA00023242"/>
    </source>
</evidence>
<dbReference type="InterPro" id="IPR017887">
    <property type="entry name" value="TF_TCP_subgr"/>
</dbReference>
<evidence type="ECO:0000313" key="8">
    <source>
        <dbReference type="EMBL" id="KAL3522414.1"/>
    </source>
</evidence>
<evidence type="ECO:0000259" key="7">
    <source>
        <dbReference type="PROSITE" id="PS51369"/>
    </source>
</evidence>
<protein>
    <recommendedName>
        <fullName evidence="7">TCP domain-containing protein</fullName>
    </recommendedName>
</protein>
<dbReference type="Pfam" id="PF03634">
    <property type="entry name" value="TCP"/>
    <property type="match status" value="1"/>
</dbReference>
<accession>A0ABD2ZSK4</accession>
<feature type="compositionally biased region" description="Polar residues" evidence="6">
    <location>
        <begin position="1"/>
        <end position="12"/>
    </location>
</feature>
<feature type="compositionally biased region" description="Polar residues" evidence="6">
    <location>
        <begin position="308"/>
        <end position="329"/>
    </location>
</feature>
<evidence type="ECO:0000256" key="3">
    <source>
        <dbReference type="ARBA" id="ARBA00023125"/>
    </source>
</evidence>
<keyword evidence="4" id="KW-0804">Transcription</keyword>
<feature type="region of interest" description="Disordered" evidence="6">
    <location>
        <begin position="161"/>
        <end position="180"/>
    </location>
</feature>